<dbReference type="AlphaFoldDB" id="A0A7J7H0Q6"/>
<protein>
    <recommendedName>
        <fullName evidence="4">EF-hand domain-containing protein</fullName>
    </recommendedName>
</protein>
<keyword evidence="6" id="KW-1185">Reference proteome</keyword>
<keyword evidence="2" id="KW-0677">Repeat</keyword>
<name>A0A7J7H0Q6_CAMSI</name>
<dbReference type="InterPro" id="IPR039647">
    <property type="entry name" value="EF_hand_pair_protein_CML-like"/>
</dbReference>
<evidence type="ECO:0000256" key="1">
    <source>
        <dbReference type="ARBA" id="ARBA00022723"/>
    </source>
</evidence>
<feature type="domain" description="EF-hand" evidence="4">
    <location>
        <begin position="172"/>
        <end position="205"/>
    </location>
</feature>
<dbReference type="GO" id="GO:0005509">
    <property type="term" value="F:calcium ion binding"/>
    <property type="evidence" value="ECO:0007669"/>
    <property type="project" value="InterPro"/>
</dbReference>
<evidence type="ECO:0000313" key="5">
    <source>
        <dbReference type="EMBL" id="KAF5945238.1"/>
    </source>
</evidence>
<dbReference type="Proteomes" id="UP000593564">
    <property type="component" value="Unassembled WGS sequence"/>
</dbReference>
<dbReference type="Pfam" id="PF13499">
    <property type="entry name" value="EF-hand_7"/>
    <property type="match status" value="1"/>
</dbReference>
<accession>A0A7J7H0Q6</accession>
<comment type="caution">
    <text evidence="5">The sequence shown here is derived from an EMBL/GenBank/DDBJ whole genome shotgun (WGS) entry which is preliminary data.</text>
</comment>
<dbReference type="PANTHER" id="PTHR10891">
    <property type="entry name" value="EF-HAND CALCIUM-BINDING DOMAIN CONTAINING PROTEIN"/>
    <property type="match status" value="1"/>
</dbReference>
<dbReference type="SUPFAM" id="SSF47473">
    <property type="entry name" value="EF-hand"/>
    <property type="match status" value="1"/>
</dbReference>
<gene>
    <name evidence="5" type="ORF">HYC85_015466</name>
</gene>
<dbReference type="EMBL" id="JACBKZ010000007">
    <property type="protein sequence ID" value="KAF5945238.1"/>
    <property type="molecule type" value="Genomic_DNA"/>
</dbReference>
<dbReference type="InterPro" id="IPR018247">
    <property type="entry name" value="EF_Hand_1_Ca_BS"/>
</dbReference>
<reference evidence="6" key="1">
    <citation type="journal article" date="2020" name="Nat. Commun.">
        <title>Genome assembly of wild tea tree DASZ reveals pedigree and selection history of tea varieties.</title>
        <authorList>
            <person name="Zhang W."/>
            <person name="Zhang Y."/>
            <person name="Qiu H."/>
            <person name="Guo Y."/>
            <person name="Wan H."/>
            <person name="Zhang X."/>
            <person name="Scossa F."/>
            <person name="Alseekh S."/>
            <person name="Zhang Q."/>
            <person name="Wang P."/>
            <person name="Xu L."/>
            <person name="Schmidt M.H."/>
            <person name="Jia X."/>
            <person name="Li D."/>
            <person name="Zhu A."/>
            <person name="Guo F."/>
            <person name="Chen W."/>
            <person name="Ni D."/>
            <person name="Usadel B."/>
            <person name="Fernie A.R."/>
            <person name="Wen W."/>
        </authorList>
    </citation>
    <scope>NUCLEOTIDE SEQUENCE [LARGE SCALE GENOMIC DNA]</scope>
    <source>
        <strain evidence="6">cv. G240</strain>
    </source>
</reference>
<dbReference type="InterPro" id="IPR002048">
    <property type="entry name" value="EF_hand_dom"/>
</dbReference>
<dbReference type="PROSITE" id="PS00018">
    <property type="entry name" value="EF_HAND_1"/>
    <property type="match status" value="2"/>
</dbReference>
<evidence type="ECO:0000259" key="4">
    <source>
        <dbReference type="PROSITE" id="PS50222"/>
    </source>
</evidence>
<reference evidence="5 6" key="2">
    <citation type="submission" date="2020-07" db="EMBL/GenBank/DDBJ databases">
        <title>Genome assembly of wild tea tree DASZ reveals pedigree and selection history of tea varieties.</title>
        <authorList>
            <person name="Zhang W."/>
        </authorList>
    </citation>
    <scope>NUCLEOTIDE SEQUENCE [LARGE SCALE GENOMIC DNA]</scope>
    <source>
        <strain evidence="6">cv. G240</strain>
        <tissue evidence="5">Leaf</tissue>
    </source>
</reference>
<sequence>MESTPTMTPSSGLQLFFTIVFPDTKLHKMFRDAKHFLQTLSTKCKPWNNIKPPNTEPVNQQCFNENHIDVQLCSEELNMVMNKLGLPCDINGGYMVGAKDVLALFDEEKPCLEEVKEAFVVQIRPILPLSNPIRLRRIKRRAFDVFDENRDGFIDATELQRVLCVLGLNEVSELEDCTRMISGFDENGDGAIDFSEFVKFMEKCF</sequence>
<evidence type="ECO:0000256" key="3">
    <source>
        <dbReference type="ARBA" id="ARBA00022837"/>
    </source>
</evidence>
<keyword evidence="3" id="KW-0106">Calcium</keyword>
<feature type="domain" description="EF-hand" evidence="4">
    <location>
        <begin position="134"/>
        <end position="169"/>
    </location>
</feature>
<evidence type="ECO:0000313" key="6">
    <source>
        <dbReference type="Proteomes" id="UP000593564"/>
    </source>
</evidence>
<keyword evidence="1" id="KW-0479">Metal-binding</keyword>
<dbReference type="Gene3D" id="1.10.238.10">
    <property type="entry name" value="EF-hand"/>
    <property type="match status" value="1"/>
</dbReference>
<dbReference type="SMART" id="SM00054">
    <property type="entry name" value="EFh"/>
    <property type="match status" value="2"/>
</dbReference>
<dbReference type="CDD" id="cd00051">
    <property type="entry name" value="EFh"/>
    <property type="match status" value="1"/>
</dbReference>
<organism evidence="5 6">
    <name type="scientific">Camellia sinensis</name>
    <name type="common">Tea plant</name>
    <name type="synonym">Thea sinensis</name>
    <dbReference type="NCBI Taxonomy" id="4442"/>
    <lineage>
        <taxon>Eukaryota</taxon>
        <taxon>Viridiplantae</taxon>
        <taxon>Streptophyta</taxon>
        <taxon>Embryophyta</taxon>
        <taxon>Tracheophyta</taxon>
        <taxon>Spermatophyta</taxon>
        <taxon>Magnoliopsida</taxon>
        <taxon>eudicotyledons</taxon>
        <taxon>Gunneridae</taxon>
        <taxon>Pentapetalae</taxon>
        <taxon>asterids</taxon>
        <taxon>Ericales</taxon>
        <taxon>Theaceae</taxon>
        <taxon>Camellia</taxon>
    </lineage>
</organism>
<proteinExistence type="predicted"/>
<evidence type="ECO:0000256" key="2">
    <source>
        <dbReference type="ARBA" id="ARBA00022737"/>
    </source>
</evidence>
<dbReference type="PROSITE" id="PS50222">
    <property type="entry name" value="EF_HAND_2"/>
    <property type="match status" value="2"/>
</dbReference>
<dbReference type="InterPro" id="IPR011992">
    <property type="entry name" value="EF-hand-dom_pair"/>
</dbReference>